<dbReference type="RefSeq" id="WP_072897014.1">
    <property type="nucleotide sequence ID" value="NZ_FQVM01000023.1"/>
</dbReference>
<protein>
    <submittedName>
        <fullName evidence="3">Anaerobic cobaltochelatase</fullName>
    </submittedName>
</protein>
<name>A0A1M4Y288_9CLOT</name>
<dbReference type="OrthoDB" id="9770331at2"/>
<dbReference type="Pfam" id="PF06180">
    <property type="entry name" value="CbiK"/>
    <property type="match status" value="1"/>
</dbReference>
<proteinExistence type="predicted"/>
<keyword evidence="2" id="KW-0479">Metal-binding</keyword>
<evidence type="ECO:0000313" key="4">
    <source>
        <dbReference type="Proteomes" id="UP000184035"/>
    </source>
</evidence>
<sequence length="276" mass="31620">MKKAILVVSFGTTHLDTLEKTIVKVENKIRSKFKDYEVFRAFTSHIIIKRLVKNNGIKVETPEEMLEKLYEKGYDEVILEPLHVIGGEEFDYIKNVYNLYKDKFKVIKLARPLLYFEGEEERVKDYTNFVKVLKNILPECESYVLVGHGTMHPQGTAYWALQSMLIDNDMENILIGTVEGYPGPEQVLKRLKKLGAKKVLIAPMMLVAGDHAKNDIAGDDEDSWKNMLEAEGFKVEVFLRGLGEFDEIENLYINHLEDAILGNFESLGKTKKGVKK</sequence>
<dbReference type="GO" id="GO:0019251">
    <property type="term" value="P:anaerobic cobalamin biosynthetic process"/>
    <property type="evidence" value="ECO:0007669"/>
    <property type="project" value="InterPro"/>
</dbReference>
<keyword evidence="2" id="KW-0170">Cobalt</keyword>
<dbReference type="GO" id="GO:0016852">
    <property type="term" value="F:sirohydrochlorin cobaltochelatase activity"/>
    <property type="evidence" value="ECO:0007669"/>
    <property type="project" value="InterPro"/>
</dbReference>
<feature type="active site" description="Proton acceptor" evidence="1">
    <location>
        <position position="148"/>
    </location>
</feature>
<feature type="binding site" evidence="2">
    <location>
        <position position="179"/>
    </location>
    <ligand>
        <name>Co(2+)</name>
        <dbReference type="ChEBI" id="CHEBI:48828"/>
    </ligand>
</feature>
<dbReference type="CDD" id="cd03413">
    <property type="entry name" value="CbiK_C"/>
    <property type="match status" value="1"/>
</dbReference>
<feature type="binding site" evidence="2">
    <location>
        <position position="211"/>
    </location>
    <ligand>
        <name>Co(2+)</name>
        <dbReference type="ChEBI" id="CHEBI:48828"/>
    </ligand>
</feature>
<dbReference type="InterPro" id="IPR010388">
    <property type="entry name" value="Anaerobic_Co-chelatase"/>
</dbReference>
<dbReference type="EMBL" id="FQVM01000023">
    <property type="protein sequence ID" value="SHE99947.1"/>
    <property type="molecule type" value="Genomic_DNA"/>
</dbReference>
<organism evidence="3 4">
    <name type="scientific">Clostridium fallax</name>
    <dbReference type="NCBI Taxonomy" id="1533"/>
    <lineage>
        <taxon>Bacteria</taxon>
        <taxon>Bacillati</taxon>
        <taxon>Bacillota</taxon>
        <taxon>Clostridia</taxon>
        <taxon>Eubacteriales</taxon>
        <taxon>Clostridiaceae</taxon>
        <taxon>Clostridium</taxon>
    </lineage>
</organism>
<dbReference type="STRING" id="1533.SAMN05443638_12325"/>
<dbReference type="PIRSF" id="PIRSF033579">
    <property type="entry name" value="Anaer_Co_chel"/>
    <property type="match status" value="1"/>
</dbReference>
<dbReference type="Gene3D" id="3.40.50.1400">
    <property type="match status" value="2"/>
</dbReference>
<reference evidence="3 4" key="1">
    <citation type="submission" date="2016-11" db="EMBL/GenBank/DDBJ databases">
        <authorList>
            <person name="Jaros S."/>
            <person name="Januszkiewicz K."/>
            <person name="Wedrychowicz H."/>
        </authorList>
    </citation>
    <scope>NUCLEOTIDE SEQUENCE [LARGE SCALE GENOMIC DNA]</scope>
    <source>
        <strain evidence="3 4">DSM 2631</strain>
    </source>
</reference>
<dbReference type="AlphaFoldDB" id="A0A1M4Y288"/>
<evidence type="ECO:0000313" key="3">
    <source>
        <dbReference type="EMBL" id="SHE99947.1"/>
    </source>
</evidence>
<gene>
    <name evidence="3" type="ORF">SAMN05443638_12325</name>
</gene>
<keyword evidence="4" id="KW-1185">Reference proteome</keyword>
<accession>A0A1M4Y288</accession>
<evidence type="ECO:0000256" key="1">
    <source>
        <dbReference type="PIRSR" id="PIRSR033579-1"/>
    </source>
</evidence>
<dbReference type="Proteomes" id="UP000184035">
    <property type="component" value="Unassembled WGS sequence"/>
</dbReference>
<evidence type="ECO:0000256" key="2">
    <source>
        <dbReference type="PIRSR" id="PIRSR033579-3"/>
    </source>
</evidence>
<dbReference type="CDD" id="cd03412">
    <property type="entry name" value="CbiK_N"/>
    <property type="match status" value="1"/>
</dbReference>
<dbReference type="GO" id="GO:0046872">
    <property type="term" value="F:metal ion binding"/>
    <property type="evidence" value="ECO:0007669"/>
    <property type="project" value="UniProtKB-KW"/>
</dbReference>
<dbReference type="SUPFAM" id="SSF53800">
    <property type="entry name" value="Chelatase"/>
    <property type="match status" value="1"/>
</dbReference>
<feature type="binding site" evidence="2">
    <location>
        <position position="148"/>
    </location>
    <ligand>
        <name>Co(2+)</name>
        <dbReference type="ChEBI" id="CHEBI:48828"/>
    </ligand>
</feature>